<keyword evidence="2" id="KW-1185">Reference proteome</keyword>
<gene>
    <name evidence="1" type="ORF">OXU80_12465</name>
</gene>
<name>A0ACD4NVH8_9HYPH</name>
<proteinExistence type="predicted"/>
<evidence type="ECO:0000313" key="2">
    <source>
        <dbReference type="Proteomes" id="UP001163223"/>
    </source>
</evidence>
<accession>A0ACD4NVH8</accession>
<protein>
    <submittedName>
        <fullName evidence="1">Uncharacterized protein</fullName>
    </submittedName>
</protein>
<dbReference type="Proteomes" id="UP001163223">
    <property type="component" value="Chromosome"/>
</dbReference>
<organism evidence="1 2">
    <name type="scientific">Antarcticirhabdus aurantiaca</name>
    <dbReference type="NCBI Taxonomy" id="2606717"/>
    <lineage>
        <taxon>Bacteria</taxon>
        <taxon>Pseudomonadati</taxon>
        <taxon>Pseudomonadota</taxon>
        <taxon>Alphaproteobacteria</taxon>
        <taxon>Hyphomicrobiales</taxon>
        <taxon>Aurantimonadaceae</taxon>
        <taxon>Antarcticirhabdus</taxon>
    </lineage>
</organism>
<dbReference type="EMBL" id="CP113520">
    <property type="protein sequence ID" value="WAJ30961.1"/>
    <property type="molecule type" value="Genomic_DNA"/>
</dbReference>
<reference evidence="1" key="1">
    <citation type="submission" date="2022-11" db="EMBL/GenBank/DDBJ databases">
        <title>beta-Carotene-producing bacterium, Jeongeuplla avenae sp. nov., alleviates the salt stress of Arabidopsis seedlings.</title>
        <authorList>
            <person name="Jiang L."/>
            <person name="Lee J."/>
        </authorList>
    </citation>
    <scope>NUCLEOTIDE SEQUENCE</scope>
    <source>
        <strain evidence="1">DY_R2A_6</strain>
    </source>
</reference>
<sequence length="130" mass="14593">MELNDLSRLTDEQDRGHAFELRDPVHGEPTGIRLTIAGPDSKAAKKARGELERAVAKQGRRGGETPPQERTRVMDDFLFAVVIGWELKDGGKPVKFDRQNFQRLVDAGTWVRAQIDQFAGDRSPYFKAAD</sequence>
<evidence type="ECO:0000313" key="1">
    <source>
        <dbReference type="EMBL" id="WAJ30961.1"/>
    </source>
</evidence>